<keyword evidence="3" id="KW-1185">Reference proteome</keyword>
<keyword evidence="1" id="KW-0812">Transmembrane</keyword>
<sequence length="138" mass="16007">MINIIHLTRASLSYYKTIDVSSSILLLIFLTLNFFQSLSYISSICLILNAILAIIIKYYSLRLSIDKQLFNYLAEQPNESLPEQAKALDNSLLLLQLSSQRKINRDWVDRCLATFRMIKQQFILFILQAFICLLNVLI</sequence>
<evidence type="ECO:0000256" key="1">
    <source>
        <dbReference type="SAM" id="Phobius"/>
    </source>
</evidence>
<feature type="transmembrane region" description="Helical" evidence="1">
    <location>
        <begin position="38"/>
        <end position="59"/>
    </location>
</feature>
<protein>
    <submittedName>
        <fullName evidence="2">Uncharacterized protein</fullName>
    </submittedName>
</protein>
<feature type="transmembrane region" description="Helical" evidence="1">
    <location>
        <begin position="12"/>
        <end position="32"/>
    </location>
</feature>
<keyword evidence="1" id="KW-0472">Membrane</keyword>
<keyword evidence="1" id="KW-1133">Transmembrane helix</keyword>
<gene>
    <name evidence="2" type="ORF">I2F25_08765</name>
</gene>
<comment type="caution">
    <text evidence="2">The sequence shown here is derived from an EMBL/GenBank/DDBJ whole genome shotgun (WGS) entry which is preliminary data.</text>
</comment>
<organism evidence="2 3">
    <name type="scientific">Acinetobacter pollinis</name>
    <dbReference type="NCBI Taxonomy" id="2605270"/>
    <lineage>
        <taxon>Bacteria</taxon>
        <taxon>Pseudomonadati</taxon>
        <taxon>Pseudomonadota</taxon>
        <taxon>Gammaproteobacteria</taxon>
        <taxon>Moraxellales</taxon>
        <taxon>Moraxellaceae</taxon>
        <taxon>Acinetobacter</taxon>
    </lineage>
</organism>
<name>A0ABU6DTE8_9GAMM</name>
<dbReference type="Proteomes" id="UP001339883">
    <property type="component" value="Unassembled WGS sequence"/>
</dbReference>
<dbReference type="RefSeq" id="WP_325775521.1">
    <property type="nucleotide sequence ID" value="NZ_VTDN01000006.1"/>
</dbReference>
<reference evidence="2 3" key="1">
    <citation type="submission" date="2019-08" db="EMBL/GenBank/DDBJ databases">
        <title>Five species of Acinetobacter isolated from floral nectar and animal pollinators.</title>
        <authorList>
            <person name="Hendry T.A."/>
        </authorList>
    </citation>
    <scope>NUCLEOTIDE SEQUENCE [LARGE SCALE GENOMIC DNA]</scope>
    <source>
        <strain evidence="2 3">MD18.27</strain>
    </source>
</reference>
<proteinExistence type="predicted"/>
<evidence type="ECO:0000313" key="3">
    <source>
        <dbReference type="Proteomes" id="UP001339883"/>
    </source>
</evidence>
<accession>A0ABU6DTE8</accession>
<dbReference type="EMBL" id="VTDN01000006">
    <property type="protein sequence ID" value="MEB5477129.1"/>
    <property type="molecule type" value="Genomic_DNA"/>
</dbReference>
<evidence type="ECO:0000313" key="2">
    <source>
        <dbReference type="EMBL" id="MEB5477129.1"/>
    </source>
</evidence>